<protein>
    <recommendedName>
        <fullName evidence="3">PNPLA domain-containing protein</fullName>
    </recommendedName>
</protein>
<comment type="caution">
    <text evidence="1">The sequence shown here is derived from an EMBL/GenBank/DDBJ whole genome shotgun (WGS) entry which is preliminary data.</text>
</comment>
<evidence type="ECO:0000313" key="1">
    <source>
        <dbReference type="EMBL" id="VUC34430.1"/>
    </source>
</evidence>
<evidence type="ECO:0000313" key="2">
    <source>
        <dbReference type="Proteomes" id="UP000766486"/>
    </source>
</evidence>
<gene>
    <name evidence="1" type="ORF">CLO192961_LOCUS381528</name>
</gene>
<dbReference type="Proteomes" id="UP000766486">
    <property type="component" value="Unassembled WGS sequence"/>
</dbReference>
<evidence type="ECO:0008006" key="3">
    <source>
        <dbReference type="Google" id="ProtNLM"/>
    </source>
</evidence>
<name>A0ABY6UW44_BIOOC</name>
<reference evidence="1 2" key="1">
    <citation type="submission" date="2019-06" db="EMBL/GenBank/DDBJ databases">
        <authorList>
            <person name="Broberg M."/>
        </authorList>
    </citation>
    <scope>NUCLEOTIDE SEQUENCE [LARGE SCALE GENOMIC DNA]</scope>
</reference>
<keyword evidence="2" id="KW-1185">Reference proteome</keyword>
<accession>A0ABY6UW44</accession>
<sequence>MSRIQLKPRSGSKPLGVSECPLPFQRSHHMDQQDDINAFKAMYQRVLLNFKKDEPFLTVDAGGGTTDFALMRILSAQFEFPEISQVSAATGIGVGSFPDRQSLPSSR</sequence>
<proteinExistence type="predicted"/>
<organism evidence="1 2">
    <name type="scientific">Bionectria ochroleuca</name>
    <name type="common">Gliocladium roseum</name>
    <dbReference type="NCBI Taxonomy" id="29856"/>
    <lineage>
        <taxon>Eukaryota</taxon>
        <taxon>Fungi</taxon>
        <taxon>Dikarya</taxon>
        <taxon>Ascomycota</taxon>
        <taxon>Pezizomycotina</taxon>
        <taxon>Sordariomycetes</taxon>
        <taxon>Hypocreomycetidae</taxon>
        <taxon>Hypocreales</taxon>
        <taxon>Bionectriaceae</taxon>
        <taxon>Clonostachys</taxon>
    </lineage>
</organism>
<dbReference type="EMBL" id="CABFNS010000883">
    <property type="protein sequence ID" value="VUC34430.1"/>
    <property type="molecule type" value="Genomic_DNA"/>
</dbReference>